<organism evidence="1 2">
    <name type="scientific">Pseudomonas fluorescens</name>
    <dbReference type="NCBI Taxonomy" id="294"/>
    <lineage>
        <taxon>Bacteria</taxon>
        <taxon>Pseudomonadati</taxon>
        <taxon>Pseudomonadota</taxon>
        <taxon>Gammaproteobacteria</taxon>
        <taxon>Pseudomonadales</taxon>
        <taxon>Pseudomonadaceae</taxon>
        <taxon>Pseudomonas</taxon>
    </lineage>
</organism>
<accession>A0A5E6RMG9</accession>
<protein>
    <submittedName>
        <fullName evidence="1">Uncharacterized protein</fullName>
    </submittedName>
</protein>
<dbReference type="OrthoDB" id="9904995at2"/>
<evidence type="ECO:0000313" key="1">
    <source>
        <dbReference type="EMBL" id="VVM69351.1"/>
    </source>
</evidence>
<dbReference type="RefSeq" id="WP_150569932.1">
    <property type="nucleotide sequence ID" value="NZ_CABVHF010000003.1"/>
</dbReference>
<proteinExistence type="predicted"/>
<evidence type="ECO:0000313" key="2">
    <source>
        <dbReference type="Proteomes" id="UP000399692"/>
    </source>
</evidence>
<sequence length="71" mass="7675">MSDKIAKIIGAYMQLPPAEKRQLAEVVSKLQRAGGPLSERQLIKNFGLESFENATTINFAPVPGNCPTCGK</sequence>
<dbReference type="AlphaFoldDB" id="A0A5E6RMG9"/>
<reference evidence="1 2" key="1">
    <citation type="submission" date="2019-09" db="EMBL/GenBank/DDBJ databases">
        <authorList>
            <person name="Chandra G."/>
            <person name="Truman W A."/>
        </authorList>
    </citation>
    <scope>NUCLEOTIDE SEQUENCE [LARGE SCALE GENOMIC DNA]</scope>
    <source>
        <strain evidence="1">PS631</strain>
    </source>
</reference>
<dbReference type="Proteomes" id="UP000399692">
    <property type="component" value="Unassembled WGS sequence"/>
</dbReference>
<name>A0A5E6RMG9_PSEFL</name>
<dbReference type="EMBL" id="CABVHF010000003">
    <property type="protein sequence ID" value="VVM69351.1"/>
    <property type="molecule type" value="Genomic_DNA"/>
</dbReference>
<gene>
    <name evidence="1" type="ORF">PS631_01722</name>
</gene>